<gene>
    <name evidence="1" type="ORF">BV87_22170</name>
</gene>
<evidence type="ECO:0000313" key="2">
    <source>
        <dbReference type="Proteomes" id="UP000037029"/>
    </source>
</evidence>
<organism evidence="1 2">
    <name type="scientific">Sphingobium yanoikuyae</name>
    <name type="common">Sphingomonas yanoikuyae</name>
    <dbReference type="NCBI Taxonomy" id="13690"/>
    <lineage>
        <taxon>Bacteria</taxon>
        <taxon>Pseudomonadati</taxon>
        <taxon>Pseudomonadota</taxon>
        <taxon>Alphaproteobacteria</taxon>
        <taxon>Sphingomonadales</taxon>
        <taxon>Sphingomonadaceae</taxon>
        <taxon>Sphingobium</taxon>
    </lineage>
</organism>
<name>A0A0J9FMI3_SPHYA</name>
<protein>
    <submittedName>
        <fullName evidence="1">Uncharacterized protein</fullName>
    </submittedName>
</protein>
<evidence type="ECO:0000313" key="1">
    <source>
        <dbReference type="EMBL" id="ATP20819.1"/>
    </source>
</evidence>
<sequence length="128" mass="13223">MTMTEAISVSGQQQTAAATIFSCAQLSVDANGHVAGLRLGNEGGAGVRFTFDPAMLRDVTVQAGSASTAAEHDLNAMSLDQLKAQQATAHCVLNNCEAAIVSAQNSKACAENHLALINHLITLKSKGE</sequence>
<dbReference type="AlphaFoldDB" id="A0A0J9FMI3"/>
<dbReference type="Proteomes" id="UP000037029">
    <property type="component" value="Chromosome"/>
</dbReference>
<accession>A0A0J9FMI3</accession>
<dbReference type="EMBL" id="CP020925">
    <property type="protein sequence ID" value="ATP20819.1"/>
    <property type="molecule type" value="Genomic_DNA"/>
</dbReference>
<proteinExistence type="predicted"/>
<reference evidence="1 2" key="1">
    <citation type="submission" date="2017-04" db="EMBL/GenBank/DDBJ databases">
        <title>Characterization, genome and methylation analysis of a phthalic acid esters degrading strain Sphingobium yanoikuyae SHJ.</title>
        <authorList>
            <person name="Feng L."/>
        </authorList>
    </citation>
    <scope>NUCLEOTIDE SEQUENCE [LARGE SCALE GENOMIC DNA]</scope>
    <source>
        <strain evidence="1 2">SHJ</strain>
    </source>
</reference>